<dbReference type="STRING" id="1123360.thalar_02544"/>
<gene>
    <name evidence="3" type="ORF">thalar_02544</name>
</gene>
<evidence type="ECO:0000259" key="2">
    <source>
        <dbReference type="Pfam" id="PF07859"/>
    </source>
</evidence>
<dbReference type="GO" id="GO:0016787">
    <property type="term" value="F:hydrolase activity"/>
    <property type="evidence" value="ECO:0007669"/>
    <property type="project" value="UniProtKB-KW"/>
</dbReference>
<reference evidence="4" key="1">
    <citation type="journal article" date="2013" name="Stand. Genomic Sci.">
        <title>Genome sequence of the Litoreibacter arenae type strain (DSM 19593(T)), a member of the Roseobacter clade isolated from sea sand.</title>
        <authorList>
            <person name="Riedel T."/>
            <person name="Fiebig A."/>
            <person name="Petersen J."/>
            <person name="Gronow S."/>
            <person name="Kyrpides N.C."/>
            <person name="Goker M."/>
            <person name="Klenk H.P."/>
        </authorList>
    </citation>
    <scope>NUCLEOTIDE SEQUENCE [LARGE SCALE GENOMIC DNA]</scope>
    <source>
        <strain evidence="4">DSM 19593</strain>
    </source>
</reference>
<keyword evidence="4" id="KW-1185">Reference proteome</keyword>
<dbReference type="EMBL" id="AONI01000015">
    <property type="protein sequence ID" value="EPX76827.1"/>
    <property type="molecule type" value="Genomic_DNA"/>
</dbReference>
<evidence type="ECO:0000256" key="1">
    <source>
        <dbReference type="ARBA" id="ARBA00022801"/>
    </source>
</evidence>
<sequence length="307" mass="33614">MNYDDLIDTETWAFIRATERFYPVDTIGFTVAEQRRVYKKMCRAFFQGYPAGVAATDTLIGGVPVRIYSKAATETTVVYFHGGGFVVGGLDSHDDVCAEICDRTGFKVVSCDYRLAPEFKHPAMFDDAKTTTEHVLATYKGPILLCGDSAGGNLAACVAHAMRGTTDRILGQVLIYPGLGGNTERGSYLTHAEAPLLSRDDVLFYSQMRLNGVEPSDDPTFAPLLDTDFSGLPPTVIVSAECDPLSDDGRVYRDAIQAANGRAVWINEPGLVHGYLRARTTVQRAKTSFERITSTLTDLGQARWPFD</sequence>
<evidence type="ECO:0000313" key="3">
    <source>
        <dbReference type="EMBL" id="EPX76827.1"/>
    </source>
</evidence>
<dbReference type="InterPro" id="IPR013094">
    <property type="entry name" value="AB_hydrolase_3"/>
</dbReference>
<evidence type="ECO:0000313" key="4">
    <source>
        <dbReference type="Proteomes" id="UP000015351"/>
    </source>
</evidence>
<name>S9Q9Y1_9RHOB</name>
<dbReference type="AlphaFoldDB" id="S9Q9Y1"/>
<dbReference type="InterPro" id="IPR029058">
    <property type="entry name" value="AB_hydrolase_fold"/>
</dbReference>
<comment type="caution">
    <text evidence="3">The sequence shown here is derived from an EMBL/GenBank/DDBJ whole genome shotgun (WGS) entry which is preliminary data.</text>
</comment>
<dbReference type="OrthoDB" id="9806180at2"/>
<dbReference type="eggNOG" id="COG0657">
    <property type="taxonomic scope" value="Bacteria"/>
</dbReference>
<feature type="domain" description="Alpha/beta hydrolase fold-3" evidence="2">
    <location>
        <begin position="77"/>
        <end position="276"/>
    </location>
</feature>
<dbReference type="PANTHER" id="PTHR48081:SF8">
    <property type="entry name" value="ALPHA_BETA HYDROLASE FOLD-3 DOMAIN-CONTAINING PROTEIN-RELATED"/>
    <property type="match status" value="1"/>
</dbReference>
<keyword evidence="1" id="KW-0378">Hydrolase</keyword>
<dbReference type="Pfam" id="PF07859">
    <property type="entry name" value="Abhydrolase_3"/>
    <property type="match status" value="1"/>
</dbReference>
<dbReference type="InterPro" id="IPR050300">
    <property type="entry name" value="GDXG_lipolytic_enzyme"/>
</dbReference>
<dbReference type="PANTHER" id="PTHR48081">
    <property type="entry name" value="AB HYDROLASE SUPERFAMILY PROTEIN C4A8.06C"/>
    <property type="match status" value="1"/>
</dbReference>
<dbReference type="Gene3D" id="3.40.50.1820">
    <property type="entry name" value="alpha/beta hydrolase"/>
    <property type="match status" value="1"/>
</dbReference>
<protein>
    <submittedName>
        <fullName evidence="3">Lipase</fullName>
    </submittedName>
</protein>
<dbReference type="Proteomes" id="UP000015351">
    <property type="component" value="Unassembled WGS sequence"/>
</dbReference>
<accession>S9Q9Y1</accession>
<dbReference type="SUPFAM" id="SSF53474">
    <property type="entry name" value="alpha/beta-Hydrolases"/>
    <property type="match status" value="1"/>
</dbReference>
<dbReference type="HOGENOM" id="CLU_012494_6_4_5"/>
<organism evidence="3 4">
    <name type="scientific">Litoreibacter arenae DSM 19593</name>
    <dbReference type="NCBI Taxonomy" id="1123360"/>
    <lineage>
        <taxon>Bacteria</taxon>
        <taxon>Pseudomonadati</taxon>
        <taxon>Pseudomonadota</taxon>
        <taxon>Alphaproteobacteria</taxon>
        <taxon>Rhodobacterales</taxon>
        <taxon>Roseobacteraceae</taxon>
        <taxon>Litoreibacter</taxon>
    </lineage>
</organism>
<proteinExistence type="predicted"/>
<dbReference type="RefSeq" id="WP_021101899.1">
    <property type="nucleotide sequence ID" value="NZ_KE557314.1"/>
</dbReference>
<dbReference type="PATRIC" id="fig|1123360.3.peg.2522"/>